<evidence type="ECO:0000256" key="1">
    <source>
        <dbReference type="ARBA" id="ARBA00022490"/>
    </source>
</evidence>
<comment type="caution">
    <text evidence="8">The sequence shown here is derived from an EMBL/GenBank/DDBJ whole genome shotgun (WGS) entry which is preliminary data.</text>
</comment>
<evidence type="ECO:0000313" key="9">
    <source>
        <dbReference type="Proteomes" id="UP001501166"/>
    </source>
</evidence>
<dbReference type="Gene3D" id="3.40.50.300">
    <property type="entry name" value="P-loop containing nucleotide triphosphate hydrolases"/>
    <property type="match status" value="2"/>
</dbReference>
<dbReference type="NCBIfam" id="TIGR02168">
    <property type="entry name" value="SMC_prok_B"/>
    <property type="match status" value="1"/>
</dbReference>
<evidence type="ECO:0000259" key="7">
    <source>
        <dbReference type="SMART" id="SM00968"/>
    </source>
</evidence>
<comment type="domain">
    <text evidence="6">Contains large globular domains required for ATP hydrolysis at each terminus and a third globular domain forming a flexible hinge near the middle of the molecule. These domains are separated by coiled-coil structures.</text>
</comment>
<gene>
    <name evidence="6 8" type="primary">smc</name>
    <name evidence="8" type="ORF">GCM10008932_03050</name>
</gene>
<sequence length="1195" mass="136443">MQLKRLEIKGFKSFADKTVLDFTGGITAVVGPNGSGKSNIIEAIRWVMGEQSARTLRGGRMHDVIFAGSDSRKPINIAEVTLVLDNEDDFLPIDFEEVSVTRRINRNGDSDYFINRESCRLKDIVDLFMDSGLGKESFSIISQGQVEAIFNSKAEDRRAIFEEAAGVLKYKKQKEKAERKLFETQDNLDRVQDILFELKGQVEPLKEQKDKAESYVNQKEELTDLDIALSVMKIDEYVAEQKESKDKIEHLTQQATHLTEQMEEQAALIKEKKGLLQDLKARRDLLQEKTIESVQLIERTEARLRLVEEKERHKDAFLSEKQASIQKEMSLLESLQTELKETSAEHASHLEAIKAYKLDHKRLEDQLHRLMGNKEEAMEALRSDYIEAMQSKTSFRNEETYLERQLQQATVSSDKHKQSMDAITEKMATTQALLTDKEAQLAERSKEIDDLLRSYAETKEILDQIQESFSQKTQRLQQLTNQLHRAQAKQASLIEMQENYAGYFAGVKAVMKAKHHLSGIVGTVADQIDVPTDYTEAIDIVLGSASQFVIVEDEKAGREAIQHLKQKKAGRATFLPLTTIKKRYLSATYKSSAQTVDGYIGVASELIQFDEKVAPVIENLLGNTIVAKDLQSANTIARSVQFNVRVVSLDGDVMNAGGSMTGGGGKRSSNAHLFSQKKEEKALRIEIDELEKTIQLREKDIEEDRESVSRLTKDLEKKRQLGEDKRLEEKQLENEVSQLKETATRLEREKKGLLYEQDESTADVSALIDQLKTIRLNLKEAEDTVERIHTEMTHLSSEKEDRETQKERIESERQAILDKWNDEREALASIRTRKESLENQIHQTQETIRALQTDREEFEKGEALESKEELEATLHTLKDTLASLKEEERELRDEQGQLEETVAQLEEKNETAAGKRTYLLDEKNALDIQYSRHDVSIDHLLEYLSEEYAISYEEAKLNQPAEINREETQKRVKLLKKGIEELGPVNLSSIEEYERVSERYEFLSTQQHDLLEAKEQLYDTMDQMDQEVKKRFFETFSQVKEQFAIVFPRMFGGGKAELRLTDPNDLLHSGIEIIAQPPGKRLQSLSLLSGGERALTALSLLFAIIEVRPIPFCILDEAEAALDEANVTRFGRYLHEFATDTQFIVITHRKGTMEEADSLYGVTMKEKGVSKLVSVHLKEIEEQLEENSDGGNYVN</sequence>
<feature type="coiled-coil region" evidence="6">
    <location>
        <begin position="167"/>
        <end position="289"/>
    </location>
</feature>
<keyword evidence="5 6" id="KW-0238">DNA-binding</keyword>
<dbReference type="InterPro" id="IPR010935">
    <property type="entry name" value="SMC_hinge"/>
</dbReference>
<comment type="subcellular location">
    <subcellularLocation>
        <location evidence="6">Cytoplasm</location>
    </subcellularLocation>
</comment>
<dbReference type="SUPFAM" id="SSF75553">
    <property type="entry name" value="Smc hinge domain"/>
    <property type="match status" value="1"/>
</dbReference>
<dbReference type="InterPro" id="IPR027417">
    <property type="entry name" value="P-loop_NTPase"/>
</dbReference>
<dbReference type="InterPro" id="IPR024704">
    <property type="entry name" value="SMC"/>
</dbReference>
<keyword evidence="4 6" id="KW-0175">Coiled coil</keyword>
<feature type="binding site" evidence="6">
    <location>
        <begin position="32"/>
        <end position="39"/>
    </location>
    <ligand>
        <name>ATP</name>
        <dbReference type="ChEBI" id="CHEBI:30616"/>
    </ligand>
</feature>
<dbReference type="EMBL" id="BAAACW010000020">
    <property type="protein sequence ID" value="GAA0353389.1"/>
    <property type="molecule type" value="Genomic_DNA"/>
</dbReference>
<dbReference type="RefSeq" id="WP_343753294.1">
    <property type="nucleotide sequence ID" value="NZ_BAAACW010000020.1"/>
</dbReference>
<dbReference type="Proteomes" id="UP001501166">
    <property type="component" value="Unassembled WGS sequence"/>
</dbReference>
<dbReference type="CDD" id="cd03278">
    <property type="entry name" value="ABC_SMC_barmotin"/>
    <property type="match status" value="2"/>
</dbReference>
<dbReference type="HAMAP" id="MF_01894">
    <property type="entry name" value="Smc_prok"/>
    <property type="match status" value="1"/>
</dbReference>
<dbReference type="PANTHER" id="PTHR43977">
    <property type="entry name" value="STRUCTURAL MAINTENANCE OF CHROMOSOMES PROTEIN 3"/>
    <property type="match status" value="1"/>
</dbReference>
<comment type="function">
    <text evidence="6">Required for chromosome condensation and partitioning.</text>
</comment>
<keyword evidence="3 6" id="KW-0067">ATP-binding</keyword>
<dbReference type="InterPro" id="IPR011890">
    <property type="entry name" value="SMC_prok"/>
</dbReference>
<dbReference type="InterPro" id="IPR036277">
    <property type="entry name" value="SMC_hinge_sf"/>
</dbReference>
<evidence type="ECO:0000256" key="5">
    <source>
        <dbReference type="ARBA" id="ARBA00023125"/>
    </source>
</evidence>
<organism evidence="8 9">
    <name type="scientific">Alkalibacterium iburiense</name>
    <dbReference type="NCBI Taxonomy" id="290589"/>
    <lineage>
        <taxon>Bacteria</taxon>
        <taxon>Bacillati</taxon>
        <taxon>Bacillota</taxon>
        <taxon>Bacilli</taxon>
        <taxon>Lactobacillales</taxon>
        <taxon>Carnobacteriaceae</taxon>
        <taxon>Alkalibacterium</taxon>
    </lineage>
</organism>
<dbReference type="InterPro" id="IPR003395">
    <property type="entry name" value="RecF/RecN/SMC_N"/>
</dbReference>
<keyword evidence="2 6" id="KW-0547">Nucleotide-binding</keyword>
<dbReference type="Gene3D" id="3.30.70.1620">
    <property type="match status" value="1"/>
</dbReference>
<comment type="subunit">
    <text evidence="6">Homodimer.</text>
</comment>
<comment type="similarity">
    <text evidence="6">Belongs to the SMC family.</text>
</comment>
<dbReference type="SUPFAM" id="SSF52540">
    <property type="entry name" value="P-loop containing nucleoside triphosphate hydrolases"/>
    <property type="match status" value="2"/>
</dbReference>
<dbReference type="Pfam" id="PF06470">
    <property type="entry name" value="SMC_hinge"/>
    <property type="match status" value="1"/>
</dbReference>
<dbReference type="SMART" id="SM00968">
    <property type="entry name" value="SMC_hinge"/>
    <property type="match status" value="1"/>
</dbReference>
<name>A0ABP3GWE6_9LACT</name>
<dbReference type="PIRSF" id="PIRSF005719">
    <property type="entry name" value="SMC"/>
    <property type="match status" value="1"/>
</dbReference>
<feature type="domain" description="SMC hinge" evidence="7">
    <location>
        <begin position="518"/>
        <end position="637"/>
    </location>
</feature>
<proteinExistence type="inferred from homology"/>
<dbReference type="Gene3D" id="1.20.1060.20">
    <property type="match status" value="1"/>
</dbReference>
<evidence type="ECO:0000256" key="6">
    <source>
        <dbReference type="HAMAP-Rule" id="MF_01894"/>
    </source>
</evidence>
<feature type="coiled-coil region" evidence="6">
    <location>
        <begin position="318"/>
        <end position="380"/>
    </location>
</feature>
<evidence type="ECO:0000256" key="4">
    <source>
        <dbReference type="ARBA" id="ARBA00023054"/>
    </source>
</evidence>
<keyword evidence="1 6" id="KW-0963">Cytoplasm</keyword>
<dbReference type="Pfam" id="PF02463">
    <property type="entry name" value="SMC_N"/>
    <property type="match status" value="1"/>
</dbReference>
<protein>
    <recommendedName>
        <fullName evidence="6">Chromosome partition protein Smc</fullName>
    </recommendedName>
</protein>
<reference evidence="9" key="1">
    <citation type="journal article" date="2019" name="Int. J. Syst. Evol. Microbiol.">
        <title>The Global Catalogue of Microorganisms (GCM) 10K type strain sequencing project: providing services to taxonomists for standard genome sequencing and annotation.</title>
        <authorList>
            <consortium name="The Broad Institute Genomics Platform"/>
            <consortium name="The Broad Institute Genome Sequencing Center for Infectious Disease"/>
            <person name="Wu L."/>
            <person name="Ma J."/>
        </authorList>
    </citation>
    <scope>NUCLEOTIDE SEQUENCE [LARGE SCALE GENOMIC DNA]</scope>
    <source>
        <strain evidence="9">JCM 12662</strain>
    </source>
</reference>
<keyword evidence="9" id="KW-1185">Reference proteome</keyword>
<accession>A0ABP3GWE6</accession>
<evidence type="ECO:0000256" key="3">
    <source>
        <dbReference type="ARBA" id="ARBA00022840"/>
    </source>
</evidence>
<evidence type="ECO:0000313" key="8">
    <source>
        <dbReference type="EMBL" id="GAA0353389.1"/>
    </source>
</evidence>
<feature type="coiled-coil region" evidence="6">
    <location>
        <begin position="673"/>
        <end position="915"/>
    </location>
</feature>
<feature type="coiled-coil region" evidence="6">
    <location>
        <begin position="434"/>
        <end position="496"/>
    </location>
</feature>
<evidence type="ECO:0000256" key="2">
    <source>
        <dbReference type="ARBA" id="ARBA00022741"/>
    </source>
</evidence>